<sequence length="135" mass="15308">MLRKIIAVATAAAAFLVPAGPALADSQDGIPETEEYVQWMYEDYSGPIFDQWQGDLSNYMGAYFVNTRVLVDQNTSSVKNLHPRMYVRAFTGQNYTGASMTLLPFDRAENGMSWRYPSLGSFDNSFRSHRFDWAK</sequence>
<keyword evidence="1" id="KW-0732">Signal</keyword>
<organism evidence="2 3">
    <name type="scientific">Actinoplanes subglobosus</name>
    <dbReference type="NCBI Taxonomy" id="1547892"/>
    <lineage>
        <taxon>Bacteria</taxon>
        <taxon>Bacillati</taxon>
        <taxon>Actinomycetota</taxon>
        <taxon>Actinomycetes</taxon>
        <taxon>Micromonosporales</taxon>
        <taxon>Micromonosporaceae</taxon>
        <taxon>Actinoplanes</taxon>
    </lineage>
</organism>
<reference evidence="3" key="1">
    <citation type="journal article" date="2019" name="Int. J. Syst. Evol. Microbiol.">
        <title>The Global Catalogue of Microorganisms (GCM) 10K type strain sequencing project: providing services to taxonomists for standard genome sequencing and annotation.</title>
        <authorList>
            <consortium name="The Broad Institute Genomics Platform"/>
            <consortium name="The Broad Institute Genome Sequencing Center for Infectious Disease"/>
            <person name="Wu L."/>
            <person name="Ma J."/>
        </authorList>
    </citation>
    <scope>NUCLEOTIDE SEQUENCE [LARGE SCALE GENOMIC DNA]</scope>
    <source>
        <strain evidence="3">TBRC 5832</strain>
    </source>
</reference>
<evidence type="ECO:0000313" key="2">
    <source>
        <dbReference type="EMBL" id="MFC4066338.1"/>
    </source>
</evidence>
<evidence type="ECO:0000256" key="1">
    <source>
        <dbReference type="SAM" id="SignalP"/>
    </source>
</evidence>
<name>A0ABV8IU05_9ACTN</name>
<feature type="chain" id="PRO_5046438252" evidence="1">
    <location>
        <begin position="25"/>
        <end position="135"/>
    </location>
</feature>
<gene>
    <name evidence="2" type="ORF">ACFO0C_15505</name>
</gene>
<feature type="signal peptide" evidence="1">
    <location>
        <begin position="1"/>
        <end position="24"/>
    </location>
</feature>
<dbReference type="Proteomes" id="UP001595867">
    <property type="component" value="Unassembled WGS sequence"/>
</dbReference>
<dbReference type="EMBL" id="JBHSBL010000015">
    <property type="protein sequence ID" value="MFC4066338.1"/>
    <property type="molecule type" value="Genomic_DNA"/>
</dbReference>
<accession>A0ABV8IU05</accession>
<evidence type="ECO:0000313" key="3">
    <source>
        <dbReference type="Proteomes" id="UP001595867"/>
    </source>
</evidence>
<proteinExistence type="predicted"/>
<protein>
    <submittedName>
        <fullName evidence="2">Uncharacterized protein</fullName>
    </submittedName>
</protein>
<keyword evidence="3" id="KW-1185">Reference proteome</keyword>
<dbReference type="RefSeq" id="WP_378067307.1">
    <property type="nucleotide sequence ID" value="NZ_JBHSBL010000015.1"/>
</dbReference>
<comment type="caution">
    <text evidence="2">The sequence shown here is derived from an EMBL/GenBank/DDBJ whole genome shotgun (WGS) entry which is preliminary data.</text>
</comment>